<comment type="caution">
    <text evidence="1">The sequence shown here is derived from an EMBL/GenBank/DDBJ whole genome shotgun (WGS) entry which is preliminary data.</text>
</comment>
<keyword evidence="2" id="KW-1185">Reference proteome</keyword>
<accession>A0AA38SEC2</accession>
<proteinExistence type="predicted"/>
<dbReference type="CDD" id="cd09272">
    <property type="entry name" value="RNase_HI_RT_Ty1"/>
    <property type="match status" value="1"/>
</dbReference>
<dbReference type="EMBL" id="JARYMX010000007">
    <property type="protein sequence ID" value="KAJ9541319.1"/>
    <property type="molecule type" value="Genomic_DNA"/>
</dbReference>
<protein>
    <submittedName>
        <fullName evidence="1">Uncharacterized protein</fullName>
    </submittedName>
</protein>
<dbReference type="AlphaFoldDB" id="A0AA38SEC2"/>
<dbReference type="Proteomes" id="UP001172457">
    <property type="component" value="Chromosome 7"/>
</dbReference>
<sequence>MQACIFTPLHLFISQFIQMPIGGYPTTQRSTSGYNVFLGDNRISWSSKRQHTVSRSNVEAEYRGVANVVAEHCWLCNFLRELHTHVPKATIVYCDNFTWPPTRFNINELSTQIDIHFVRDQVALCRVRVLHLPSS</sequence>
<dbReference type="PANTHER" id="PTHR11439">
    <property type="entry name" value="GAG-POL-RELATED RETROTRANSPOSON"/>
    <property type="match status" value="1"/>
</dbReference>
<evidence type="ECO:0000313" key="2">
    <source>
        <dbReference type="Proteomes" id="UP001172457"/>
    </source>
</evidence>
<name>A0AA38SEC2_9ASTR</name>
<dbReference type="PANTHER" id="PTHR11439:SF524">
    <property type="entry name" value="RNA-DIRECTED DNA POLYMERASE, PROTEIN KINASE RLK-PELLE-DLSV FAMILY"/>
    <property type="match status" value="1"/>
</dbReference>
<organism evidence="1 2">
    <name type="scientific">Centaurea solstitialis</name>
    <name type="common">yellow star-thistle</name>
    <dbReference type="NCBI Taxonomy" id="347529"/>
    <lineage>
        <taxon>Eukaryota</taxon>
        <taxon>Viridiplantae</taxon>
        <taxon>Streptophyta</taxon>
        <taxon>Embryophyta</taxon>
        <taxon>Tracheophyta</taxon>
        <taxon>Spermatophyta</taxon>
        <taxon>Magnoliopsida</taxon>
        <taxon>eudicotyledons</taxon>
        <taxon>Gunneridae</taxon>
        <taxon>Pentapetalae</taxon>
        <taxon>asterids</taxon>
        <taxon>campanulids</taxon>
        <taxon>Asterales</taxon>
        <taxon>Asteraceae</taxon>
        <taxon>Carduoideae</taxon>
        <taxon>Cardueae</taxon>
        <taxon>Centaureinae</taxon>
        <taxon>Centaurea</taxon>
    </lineage>
</organism>
<gene>
    <name evidence="1" type="ORF">OSB04_027825</name>
</gene>
<evidence type="ECO:0000313" key="1">
    <source>
        <dbReference type="EMBL" id="KAJ9541319.1"/>
    </source>
</evidence>
<reference evidence="1" key="1">
    <citation type="submission" date="2023-03" db="EMBL/GenBank/DDBJ databases">
        <title>Chromosome-scale reference genome and RAD-based genetic map of yellow starthistle (Centaurea solstitialis) reveal putative structural variation and QTLs associated with invader traits.</title>
        <authorList>
            <person name="Reatini B."/>
            <person name="Cang F.A."/>
            <person name="Jiang Q."/>
            <person name="Mckibben M.T.W."/>
            <person name="Barker M.S."/>
            <person name="Rieseberg L.H."/>
            <person name="Dlugosch K.M."/>
        </authorList>
    </citation>
    <scope>NUCLEOTIDE SEQUENCE</scope>
    <source>
        <strain evidence="1">CAN-66</strain>
        <tissue evidence="1">Leaf</tissue>
    </source>
</reference>